<dbReference type="AlphaFoldDB" id="A0A7W8LL79"/>
<keyword evidence="2 3" id="KW-0418">Kinase</keyword>
<accession>A0A7W8LL79</accession>
<keyword evidence="2" id="KW-0808">Transferase</keyword>
<dbReference type="Proteomes" id="UP000518887">
    <property type="component" value="Unassembled WGS sequence"/>
</dbReference>
<comment type="similarity">
    <text evidence="1 2">Belongs to the fructosamine kinase family.</text>
</comment>
<dbReference type="EMBL" id="JACHFQ010000001">
    <property type="protein sequence ID" value="MBB5225151.1"/>
    <property type="molecule type" value="Genomic_DNA"/>
</dbReference>
<evidence type="ECO:0000256" key="1">
    <source>
        <dbReference type="ARBA" id="ARBA00009460"/>
    </source>
</evidence>
<dbReference type="Pfam" id="PF03881">
    <property type="entry name" value="Fructosamin_kin"/>
    <property type="match status" value="1"/>
</dbReference>
<dbReference type="GO" id="GO:0016301">
    <property type="term" value="F:kinase activity"/>
    <property type="evidence" value="ECO:0007669"/>
    <property type="project" value="UniProtKB-UniRule"/>
</dbReference>
<gene>
    <name evidence="3" type="ORF">HNP76_000491</name>
</gene>
<dbReference type="PIRSF" id="PIRSF006221">
    <property type="entry name" value="Ketosamine-3-kinase"/>
    <property type="match status" value="1"/>
</dbReference>
<evidence type="ECO:0000313" key="3">
    <source>
        <dbReference type="EMBL" id="MBB5225151.1"/>
    </source>
</evidence>
<protein>
    <submittedName>
        <fullName evidence="3">Fructosamine-3-kinase</fullName>
    </submittedName>
</protein>
<dbReference type="Gene3D" id="3.90.1200.10">
    <property type="match status" value="1"/>
</dbReference>
<dbReference type="SUPFAM" id="SSF56112">
    <property type="entry name" value="Protein kinase-like (PK-like)"/>
    <property type="match status" value="1"/>
</dbReference>
<dbReference type="InterPro" id="IPR016477">
    <property type="entry name" value="Fructo-/Ketosamine-3-kinase"/>
</dbReference>
<evidence type="ECO:0000256" key="2">
    <source>
        <dbReference type="PIRNR" id="PIRNR006221"/>
    </source>
</evidence>
<keyword evidence="4" id="KW-1185">Reference proteome</keyword>
<dbReference type="InterPro" id="IPR011009">
    <property type="entry name" value="Kinase-like_dom_sf"/>
</dbReference>
<proteinExistence type="inferred from homology"/>
<name>A0A7W8LL79_9SPIR</name>
<dbReference type="PANTHER" id="PTHR12149:SF8">
    <property type="entry name" value="PROTEIN-RIBULOSAMINE 3-KINASE"/>
    <property type="match status" value="1"/>
</dbReference>
<comment type="caution">
    <text evidence="3">The sequence shown here is derived from an EMBL/GenBank/DDBJ whole genome shotgun (WGS) entry which is preliminary data.</text>
</comment>
<organism evidence="3 4">
    <name type="scientific">Treponema ruminis</name>
    <dbReference type="NCBI Taxonomy" id="744515"/>
    <lineage>
        <taxon>Bacteria</taxon>
        <taxon>Pseudomonadati</taxon>
        <taxon>Spirochaetota</taxon>
        <taxon>Spirochaetia</taxon>
        <taxon>Spirochaetales</taxon>
        <taxon>Treponemataceae</taxon>
        <taxon>Treponema</taxon>
    </lineage>
</organism>
<dbReference type="Gene3D" id="3.30.200.20">
    <property type="entry name" value="Phosphorylase Kinase, domain 1"/>
    <property type="match status" value="1"/>
</dbReference>
<evidence type="ECO:0000313" key="4">
    <source>
        <dbReference type="Proteomes" id="UP000518887"/>
    </source>
</evidence>
<sequence length="304" mass="34170">MFKTPPHFDSLAEALVTLFGSSVAIAHTDRLTGGDINKAYGLTLNNGERIFMKANAKENAPFFTAEALALSAIESTKTIKTPKIICTGTDAGEEAGYSFLFLDFIESAAKVKNYWEDFGQELAAMHKADTEKFTCGKKFGFLQDNFIGARKQENRDSDSWIDFFRNSRLAPQFKEADSYFDTNERKLVTKLLDHLEDFLIEPEQPSLLHGDLWSGNAMPGSDGKAWLIDPASYVGHAEADLAMTELFGGFEQGFYQAYKEANPLQPGYDERRDLYNLYHLLNHLNMFGASYLNPVKSILEEYTK</sequence>
<dbReference type="RefSeq" id="WP_184657115.1">
    <property type="nucleotide sequence ID" value="NZ_CP031518.1"/>
</dbReference>
<reference evidence="3 4" key="1">
    <citation type="submission" date="2020-08" db="EMBL/GenBank/DDBJ databases">
        <title>Genomic Encyclopedia of Type Strains, Phase IV (KMG-IV): sequencing the most valuable type-strain genomes for metagenomic binning, comparative biology and taxonomic classification.</title>
        <authorList>
            <person name="Goeker M."/>
        </authorList>
    </citation>
    <scope>NUCLEOTIDE SEQUENCE [LARGE SCALE GENOMIC DNA]</scope>
    <source>
        <strain evidence="3 4">DSM 103462</strain>
    </source>
</reference>
<dbReference type="PANTHER" id="PTHR12149">
    <property type="entry name" value="FRUCTOSAMINE 3 KINASE-RELATED PROTEIN"/>
    <property type="match status" value="1"/>
</dbReference>